<evidence type="ECO:0000313" key="2">
    <source>
        <dbReference type="Proteomes" id="UP000014200"/>
    </source>
</evidence>
<comment type="caution">
    <text evidence="1">The sequence shown here is derived from an EMBL/GenBank/DDBJ whole genome shotgun (WGS) entry which is preliminary data.</text>
</comment>
<dbReference type="PATRIC" id="fig|1235788.3.peg.2556"/>
<dbReference type="AlphaFoldDB" id="R9I6L5"/>
<accession>R9I6L5</accession>
<keyword evidence="2" id="KW-1185">Reference proteome</keyword>
<reference evidence="1 2" key="1">
    <citation type="submission" date="2013-04" db="EMBL/GenBank/DDBJ databases">
        <title>The Genome Sequence of Bacteroides massiliensis dnLKV3.</title>
        <authorList>
            <consortium name="The Broad Institute Genomics Platform"/>
            <consortium name="The Broad Institute Genome Sequencing Center for Infectious Disease"/>
            <person name="Earl A."/>
            <person name="Xavier R."/>
            <person name="Kuhn K."/>
            <person name="Stappenbeck T."/>
            <person name="Walker B."/>
            <person name="Young S."/>
            <person name="Zeng Q."/>
            <person name="Gargeya S."/>
            <person name="Fitzgerald M."/>
            <person name="Haas B."/>
            <person name="Abouelleil A."/>
            <person name="Allen A.W."/>
            <person name="Alvarado L."/>
            <person name="Arachchi H.M."/>
            <person name="Berlin A.M."/>
            <person name="Chapman S.B."/>
            <person name="Gainer-Dewar J."/>
            <person name="Goldberg J."/>
            <person name="Griggs A."/>
            <person name="Gujja S."/>
            <person name="Hansen M."/>
            <person name="Howarth C."/>
            <person name="Imamovic A."/>
            <person name="Ireland A."/>
            <person name="Larimer J."/>
            <person name="McCowan C."/>
            <person name="Murphy C."/>
            <person name="Pearson M."/>
            <person name="Poon T.W."/>
            <person name="Priest M."/>
            <person name="Roberts A."/>
            <person name="Saif S."/>
            <person name="Shea T."/>
            <person name="Sisk P."/>
            <person name="Sykes S."/>
            <person name="Wortman J."/>
            <person name="Nusbaum C."/>
            <person name="Birren B."/>
        </authorList>
    </citation>
    <scope>NUCLEOTIDE SEQUENCE [LARGE SCALE GENOMIC DNA]</scope>
    <source>
        <strain evidence="2">dnLKV3</strain>
    </source>
</reference>
<dbReference type="STRING" id="1235788.C802_02498"/>
<organism evidence="1 2">
    <name type="scientific">Phocaeicola sartorii</name>
    <dbReference type="NCBI Taxonomy" id="671267"/>
    <lineage>
        <taxon>Bacteria</taxon>
        <taxon>Pseudomonadati</taxon>
        <taxon>Bacteroidota</taxon>
        <taxon>Bacteroidia</taxon>
        <taxon>Bacteroidales</taxon>
        <taxon>Bacteroidaceae</taxon>
        <taxon>Phocaeicola</taxon>
    </lineage>
</organism>
<dbReference type="HOGENOM" id="CLU_380682_0_0_10"/>
<dbReference type="EMBL" id="ASSP01000016">
    <property type="protein sequence ID" value="EOS11923.1"/>
    <property type="molecule type" value="Genomic_DNA"/>
</dbReference>
<protein>
    <submittedName>
        <fullName evidence="1">Uncharacterized protein</fullName>
    </submittedName>
</protein>
<dbReference type="GeneID" id="82153205"/>
<name>R9I6L5_9BACT</name>
<proteinExistence type="predicted"/>
<dbReference type="Proteomes" id="UP000014200">
    <property type="component" value="Unassembled WGS sequence"/>
</dbReference>
<gene>
    <name evidence="1" type="ORF">C802_02498</name>
</gene>
<dbReference type="RefSeq" id="WP_016276853.1">
    <property type="nucleotide sequence ID" value="NZ_JABVZU010000003.1"/>
</dbReference>
<evidence type="ECO:0000313" key="1">
    <source>
        <dbReference type="EMBL" id="EOS11923.1"/>
    </source>
</evidence>
<dbReference type="OrthoDB" id="1029975at2"/>
<sequence>MRILVYILMYGVLPFVCLSCTEDIQPEKDKKHEAVLWLDFGAEGAGKGGRSVLSSAEPLQHVTTACLYIYKGTGDDASLVACENLGWIEGTYTKKYKIRYMLEEGQSYTLMAVGMDKESATAYQWPALPDEPLPGDVKLGTSKAVFNEAGGATLANLAKSEFFVGTALAVYQGGVLMQQHTGNADTGNEVRIEMKRRTAGILLYVKDIPCTINGKKTTRMELVLGSQQRSELVLRRKEASTSTPEEVVLEETGATFASGSENLMNIPFPSEGYVENGTYQIAPPAPGSGVQRLPNTLLKGVYLLPLERESGATDATLTLHIYGENDKLLKSFPVQEKDGKAVFDVASNHIYSIGIKWMDNNTENDAPISLSGDKIILDVKDWEEVTDEVIFPNPDALAGLKPEFNPNNYIFNSIDHTDIIINAVLPDDNTDNWNVTILNVGADEQTTTNCDWLWIRPYGSEDNWEHSYSSPVPTSKKMELFMNHYAVKAPYAEKPAGSITADDIRQDYRTARILLTAGGHSYTLNIRQYNAITVKYWNEEEKKDYYAGFSRLDYGDEYDRESGESLGKAEVHGWGYFESKNDLCYVGYKWSDYDGLTNWENIEKKDAWKSVWKGSALQICHHPFKEVSGNALVESTAQDACWFFPSIGEMAGLISMDKPLRPDNQEVLNLRRDEYYWSSSPDGIGYDSYRIKADAAGKWEDVDRGGRNGWNGPYINLHYLRQACRLK</sequence>